<dbReference type="SUPFAM" id="SSF46785">
    <property type="entry name" value="Winged helix' DNA-binding domain"/>
    <property type="match status" value="1"/>
</dbReference>
<evidence type="ECO:0000256" key="5">
    <source>
        <dbReference type="ARBA" id="ARBA00023163"/>
    </source>
</evidence>
<evidence type="ECO:0000313" key="7">
    <source>
        <dbReference type="EMBL" id="MDV5824991.1"/>
    </source>
</evidence>
<evidence type="ECO:0000256" key="1">
    <source>
        <dbReference type="ARBA" id="ARBA00005384"/>
    </source>
</evidence>
<dbReference type="InterPro" id="IPR036390">
    <property type="entry name" value="WH_DNA-bd_sf"/>
</dbReference>
<dbReference type="PRINTS" id="PR00035">
    <property type="entry name" value="HTHGNTR"/>
</dbReference>
<evidence type="ECO:0000313" key="8">
    <source>
        <dbReference type="Proteomes" id="UP001185984"/>
    </source>
</evidence>
<organism evidence="7 8">
    <name type="scientific">Sphingobium naphthae</name>
    <dbReference type="NCBI Taxonomy" id="1886786"/>
    <lineage>
        <taxon>Bacteria</taxon>
        <taxon>Pseudomonadati</taxon>
        <taxon>Pseudomonadota</taxon>
        <taxon>Alphaproteobacteria</taxon>
        <taxon>Sphingomonadales</taxon>
        <taxon>Sphingomonadaceae</taxon>
        <taxon>Sphingobium</taxon>
    </lineage>
</organism>
<dbReference type="GO" id="GO:0008483">
    <property type="term" value="F:transaminase activity"/>
    <property type="evidence" value="ECO:0007669"/>
    <property type="project" value="UniProtKB-KW"/>
</dbReference>
<dbReference type="CDD" id="cd00609">
    <property type="entry name" value="AAT_like"/>
    <property type="match status" value="1"/>
</dbReference>
<name>A0ABU3ZZM5_9SPHN</name>
<keyword evidence="4" id="KW-0238">DNA-binding</keyword>
<keyword evidence="5" id="KW-0804">Transcription</keyword>
<evidence type="ECO:0000256" key="3">
    <source>
        <dbReference type="ARBA" id="ARBA00023015"/>
    </source>
</evidence>
<dbReference type="Pfam" id="PF00392">
    <property type="entry name" value="GntR"/>
    <property type="match status" value="1"/>
</dbReference>
<reference evidence="8" key="1">
    <citation type="journal article" date="2022" name="J Environ Chem Eng">
        <title>Biodegradation of petroleum oil using a constructed nonpathogenic and heavy metal-tolerant bacterial consortium isolated from marine sponges.</title>
        <authorList>
            <person name="Dechsakulwatana C."/>
            <person name="Rungsihiranrut A."/>
            <person name="Muangchinda C."/>
            <person name="Ningthoujam R."/>
            <person name="Klankeo P."/>
            <person name="Pinyakong O."/>
        </authorList>
    </citation>
    <scope>NUCLEOTIDE SEQUENCE [LARGE SCALE GENOMIC DNA]</scope>
    <source>
        <strain evidence="8">MO2-4</strain>
    </source>
</reference>
<keyword evidence="3" id="KW-0805">Transcription regulation</keyword>
<comment type="caution">
    <text evidence="7">The sequence shown here is derived from an EMBL/GenBank/DDBJ whole genome shotgun (WGS) entry which is preliminary data.</text>
</comment>
<keyword evidence="7" id="KW-0032">Aminotransferase</keyword>
<evidence type="ECO:0000256" key="4">
    <source>
        <dbReference type="ARBA" id="ARBA00023125"/>
    </source>
</evidence>
<dbReference type="InterPro" id="IPR036388">
    <property type="entry name" value="WH-like_DNA-bd_sf"/>
</dbReference>
<keyword evidence="2" id="KW-0663">Pyridoxal phosphate</keyword>
<evidence type="ECO:0000256" key="2">
    <source>
        <dbReference type="ARBA" id="ARBA00022898"/>
    </source>
</evidence>
<dbReference type="InterPro" id="IPR004839">
    <property type="entry name" value="Aminotransferase_I/II_large"/>
</dbReference>
<gene>
    <name evidence="7" type="ORF">O0R41_15400</name>
</gene>
<sequence length="491" mass="54299">MLRPWTLPLKDRVGIAPDTPRYMQIAHGLIHEIERGRLLPGEYLPSSRDLAAALEVNRKTIVTAYDELMAQGWLVSAGTRGTMVSTSLPRAAESYDDAPAPGVRAASDETEFPFLAAPDRPIAIPAGSWRKLDEGVPDPRLLPADLLPRAYRKAAEACAQERSLSYRDPRGAPALRRAVADMLRRQRGLMVSADHVCITRGSQMGVFLTARILIRPGDCVLVERLTHEPAVAAFRACGAKIVTVGLDEDGIDVSDVERACRRHRVRAIFVTPHHQFPTTVAMRPERRLRLLELARQFAFAVIEDDYDHEYHFGAQPLLPMASYAPARIIYTGSMSKLLVPALRIGYVVVAPRLIQALAYQVSLIDGMGNSITEAVAAHLLESGEVRRHIRKTAPIYRARRDAFAHSLDAALGDWIDYRVPDGGLAFWLRFRDPAMLDRIEAGAPDRGLSFADSHSYAVDETAERGLRLGFASMDEAEAREVLMTLRACAMA</sequence>
<dbReference type="Gene3D" id="3.40.640.10">
    <property type="entry name" value="Type I PLP-dependent aspartate aminotransferase-like (Major domain)"/>
    <property type="match status" value="1"/>
</dbReference>
<dbReference type="PROSITE" id="PS50949">
    <property type="entry name" value="HTH_GNTR"/>
    <property type="match status" value="1"/>
</dbReference>
<evidence type="ECO:0000259" key="6">
    <source>
        <dbReference type="PROSITE" id="PS50949"/>
    </source>
</evidence>
<dbReference type="PANTHER" id="PTHR46577:SF1">
    <property type="entry name" value="HTH-TYPE TRANSCRIPTIONAL REGULATORY PROTEIN GABR"/>
    <property type="match status" value="1"/>
</dbReference>
<dbReference type="InterPro" id="IPR015424">
    <property type="entry name" value="PyrdxlP-dep_Trfase"/>
</dbReference>
<accession>A0ABU3ZZM5</accession>
<dbReference type="RefSeq" id="WP_317517634.1">
    <property type="nucleotide sequence ID" value="NZ_JAPTHD010000007.1"/>
</dbReference>
<dbReference type="CDD" id="cd07377">
    <property type="entry name" value="WHTH_GntR"/>
    <property type="match status" value="1"/>
</dbReference>
<dbReference type="InterPro" id="IPR015421">
    <property type="entry name" value="PyrdxlP-dep_Trfase_major"/>
</dbReference>
<protein>
    <submittedName>
        <fullName evidence="7">PLP-dependent aminotransferase family protein</fullName>
    </submittedName>
</protein>
<feature type="domain" description="HTH gntR-type" evidence="6">
    <location>
        <begin position="19"/>
        <end position="87"/>
    </location>
</feature>
<keyword evidence="7" id="KW-0808">Transferase</keyword>
<dbReference type="EMBL" id="JAPTHD010000007">
    <property type="protein sequence ID" value="MDV5824991.1"/>
    <property type="molecule type" value="Genomic_DNA"/>
</dbReference>
<comment type="similarity">
    <text evidence="1">In the C-terminal section; belongs to the class-I pyridoxal-phosphate-dependent aminotransferase family.</text>
</comment>
<dbReference type="InterPro" id="IPR000524">
    <property type="entry name" value="Tscrpt_reg_HTH_GntR"/>
</dbReference>
<dbReference type="Pfam" id="PF00155">
    <property type="entry name" value="Aminotran_1_2"/>
    <property type="match status" value="1"/>
</dbReference>
<dbReference type="Gene3D" id="1.10.10.10">
    <property type="entry name" value="Winged helix-like DNA-binding domain superfamily/Winged helix DNA-binding domain"/>
    <property type="match status" value="1"/>
</dbReference>
<dbReference type="InterPro" id="IPR051446">
    <property type="entry name" value="HTH_trans_reg/aminotransferase"/>
</dbReference>
<dbReference type="Proteomes" id="UP001185984">
    <property type="component" value="Unassembled WGS sequence"/>
</dbReference>
<keyword evidence="8" id="KW-1185">Reference proteome</keyword>
<dbReference type="PANTHER" id="PTHR46577">
    <property type="entry name" value="HTH-TYPE TRANSCRIPTIONAL REGULATORY PROTEIN GABR"/>
    <property type="match status" value="1"/>
</dbReference>
<dbReference type="SMART" id="SM00345">
    <property type="entry name" value="HTH_GNTR"/>
    <property type="match status" value="1"/>
</dbReference>
<dbReference type="SUPFAM" id="SSF53383">
    <property type="entry name" value="PLP-dependent transferases"/>
    <property type="match status" value="1"/>
</dbReference>
<proteinExistence type="inferred from homology"/>